<evidence type="ECO:0000256" key="2">
    <source>
        <dbReference type="ARBA" id="ARBA00011255"/>
    </source>
</evidence>
<dbReference type="PANTHER" id="PTHR30288">
    <property type="entry name" value="FLAGELLAR CAP/ASSEMBLY PROTEIN FLID"/>
    <property type="match status" value="1"/>
</dbReference>
<keyword evidence="9" id="KW-1185">Reference proteome</keyword>
<dbReference type="EMBL" id="WTVS01000050">
    <property type="protein sequence ID" value="NMF99665.1"/>
    <property type="molecule type" value="Genomic_DNA"/>
</dbReference>
<keyword evidence="3" id="KW-0175">Coiled coil</keyword>
<keyword evidence="8" id="KW-0966">Cell projection</keyword>
<evidence type="ECO:0000259" key="6">
    <source>
        <dbReference type="Pfam" id="PF02465"/>
    </source>
</evidence>
<dbReference type="InterPro" id="IPR010809">
    <property type="entry name" value="FliD_C"/>
</dbReference>
<evidence type="ECO:0000313" key="8">
    <source>
        <dbReference type="EMBL" id="NMF99665.1"/>
    </source>
</evidence>
<keyword evidence="8" id="KW-0282">Flagellum</keyword>
<protein>
    <recommendedName>
        <fullName evidence="5">Flagellar hook-associated protein 2</fullName>
        <shortName evidence="5">HAP2</shortName>
    </recommendedName>
    <alternativeName>
        <fullName evidence="5">Flagellar cap protein</fullName>
    </alternativeName>
</protein>
<comment type="caution">
    <text evidence="8">The sequence shown here is derived from an EMBL/GenBank/DDBJ whole genome shotgun (WGS) entry which is preliminary data.</text>
</comment>
<reference evidence="8 9" key="1">
    <citation type="submission" date="2019-12" db="EMBL/GenBank/DDBJ databases">
        <title>Comparative genomics gives insights into the taxonomy of the Azoarcus-Aromatoleum group and reveals separate origins of nif in the plant-associated Azoarcus and non-plant-associated Aromatoleum sub-groups.</title>
        <authorList>
            <person name="Lafos M."/>
            <person name="Maluk M."/>
            <person name="Batista M."/>
            <person name="Junghare M."/>
            <person name="Carmona M."/>
            <person name="Faoro H."/>
            <person name="Cruz L.M."/>
            <person name="Battistoni F."/>
            <person name="De Souza E."/>
            <person name="Pedrosa F."/>
            <person name="Chen W.-M."/>
            <person name="Poole P.S."/>
            <person name="Dixon R.A."/>
            <person name="James E.K."/>
        </authorList>
    </citation>
    <scope>NUCLEOTIDE SEQUENCE [LARGE SCALE GENOMIC DNA]</scope>
    <source>
        <strain evidence="8 9">T</strain>
    </source>
</reference>
<evidence type="ECO:0000313" key="9">
    <source>
        <dbReference type="Proteomes" id="UP000634522"/>
    </source>
</evidence>
<keyword evidence="4 5" id="KW-0975">Bacterial flagellum</keyword>
<comment type="function">
    <text evidence="5">Required for morphogenesis and for the elongation of the flagellar filament by facilitating polymerization of the flagellin monomers at the tip of growing filament. Forms a capping structure, which prevents flagellin subunits (transported through the central channel of the flagellum) from leaking out without polymerization at the distal end.</text>
</comment>
<keyword evidence="8" id="KW-0969">Cilium</keyword>
<evidence type="ECO:0000256" key="1">
    <source>
        <dbReference type="ARBA" id="ARBA00009764"/>
    </source>
</evidence>
<evidence type="ECO:0000259" key="7">
    <source>
        <dbReference type="Pfam" id="PF07195"/>
    </source>
</evidence>
<keyword evidence="5" id="KW-0964">Secreted</keyword>
<proteinExistence type="inferred from homology"/>
<dbReference type="InterPro" id="IPR003481">
    <property type="entry name" value="FliD_N"/>
</dbReference>
<organism evidence="8 9">
    <name type="scientific">Aromatoleum toluolicum</name>
    <dbReference type="NCBI Taxonomy" id="90060"/>
    <lineage>
        <taxon>Bacteria</taxon>
        <taxon>Pseudomonadati</taxon>
        <taxon>Pseudomonadota</taxon>
        <taxon>Betaproteobacteria</taxon>
        <taxon>Rhodocyclales</taxon>
        <taxon>Rhodocyclaceae</taxon>
        <taxon>Aromatoleum</taxon>
    </lineage>
</organism>
<evidence type="ECO:0000256" key="4">
    <source>
        <dbReference type="ARBA" id="ARBA00023143"/>
    </source>
</evidence>
<comment type="subunit">
    <text evidence="2 5">Homopentamer.</text>
</comment>
<accession>A0ABX1NKT4</accession>
<evidence type="ECO:0000256" key="3">
    <source>
        <dbReference type="ARBA" id="ARBA00023054"/>
    </source>
</evidence>
<dbReference type="RefSeq" id="WP_169142262.1">
    <property type="nucleotide sequence ID" value="NZ_WTVS01000050.1"/>
</dbReference>
<feature type="domain" description="Flagellar hook-associated protein 2 N-terminal" evidence="6">
    <location>
        <begin position="10"/>
        <end position="106"/>
    </location>
</feature>
<dbReference type="Pfam" id="PF07195">
    <property type="entry name" value="FliD_C"/>
    <property type="match status" value="1"/>
</dbReference>
<dbReference type="PANTHER" id="PTHR30288:SF0">
    <property type="entry name" value="FLAGELLAR HOOK-ASSOCIATED PROTEIN 2"/>
    <property type="match status" value="1"/>
</dbReference>
<feature type="domain" description="Flagellar hook-associated protein 2 C-terminal" evidence="7">
    <location>
        <begin position="198"/>
        <end position="420"/>
    </location>
</feature>
<sequence length="438" mass="44641">MALTASGIGSGLDINGLVSQLMSLEQRPLTALATKEASYQAKLSAFGQLKSVLSALQSATGGLKDSARFSATKVTVGTDAGFTATSTTSAAAGNYSVQVTNLATVQRAATNKDVTFVPGSGTLSVTTGGQTKTLEFAGGSIEQLRDAINGADLGVAANVIDNGTAKQLVLAGKNTGTSNAFTATGLGIESSLYEIQPAENATLTIDGIAITRASNTISDAIEGVTLNLTKETATAGSLTVAEDPSNARSGIEAFVKAYNDANKAIRDLTAYNPETRKASTLTGDSTARSIQGQLRNLIGGALPGFTGVSRLSDIGVSFKADGTLSIDSAKLDAALKDAGKDVAGFFAGSSGITGFAETISSTLEDYVSGGGMLAGRTDGINASIKAIGKQREALTARLEQIEKRFLAQFTALDSMVASMTQTSNFLTQQLANLPQTGG</sequence>
<dbReference type="Proteomes" id="UP000634522">
    <property type="component" value="Unassembled WGS sequence"/>
</dbReference>
<evidence type="ECO:0000256" key="5">
    <source>
        <dbReference type="RuleBase" id="RU362066"/>
    </source>
</evidence>
<dbReference type="Pfam" id="PF02465">
    <property type="entry name" value="FliD_N"/>
    <property type="match status" value="1"/>
</dbReference>
<name>A0ABX1NKT4_9RHOO</name>
<comment type="subcellular location">
    <subcellularLocation>
        <location evidence="5">Secreted</location>
    </subcellularLocation>
    <subcellularLocation>
        <location evidence="5">Bacterial flagellum</location>
    </subcellularLocation>
</comment>
<gene>
    <name evidence="8" type="primary">fliD</name>
    <name evidence="8" type="ORF">GPA27_20000</name>
</gene>
<dbReference type="InterPro" id="IPR040026">
    <property type="entry name" value="FliD"/>
</dbReference>
<comment type="similarity">
    <text evidence="1 5">Belongs to the FliD family.</text>
</comment>